<protein>
    <submittedName>
        <fullName evidence="1">Uncharacterized protein</fullName>
    </submittedName>
</protein>
<reference evidence="1" key="1">
    <citation type="journal article" date="2022" name="Int. J. Mol. Sci.">
        <title>Draft Genome of Tanacetum Coccineum: Genomic Comparison of Closely Related Tanacetum-Family Plants.</title>
        <authorList>
            <person name="Yamashiro T."/>
            <person name="Shiraishi A."/>
            <person name="Nakayama K."/>
            <person name="Satake H."/>
        </authorList>
    </citation>
    <scope>NUCLEOTIDE SEQUENCE</scope>
</reference>
<comment type="caution">
    <text evidence="1">The sequence shown here is derived from an EMBL/GenBank/DDBJ whole genome shotgun (WGS) entry which is preliminary data.</text>
</comment>
<dbReference type="EMBL" id="BQNB010009459">
    <property type="protein sequence ID" value="GJS63823.1"/>
    <property type="molecule type" value="Genomic_DNA"/>
</dbReference>
<name>A0ABQ4XEZ5_9ASTR</name>
<gene>
    <name evidence="1" type="ORF">Tco_0678387</name>
</gene>
<organism evidence="1 2">
    <name type="scientific">Tanacetum coccineum</name>
    <dbReference type="NCBI Taxonomy" id="301880"/>
    <lineage>
        <taxon>Eukaryota</taxon>
        <taxon>Viridiplantae</taxon>
        <taxon>Streptophyta</taxon>
        <taxon>Embryophyta</taxon>
        <taxon>Tracheophyta</taxon>
        <taxon>Spermatophyta</taxon>
        <taxon>Magnoliopsida</taxon>
        <taxon>eudicotyledons</taxon>
        <taxon>Gunneridae</taxon>
        <taxon>Pentapetalae</taxon>
        <taxon>asterids</taxon>
        <taxon>campanulids</taxon>
        <taxon>Asterales</taxon>
        <taxon>Asteraceae</taxon>
        <taxon>Asteroideae</taxon>
        <taxon>Anthemideae</taxon>
        <taxon>Anthemidinae</taxon>
        <taxon>Tanacetum</taxon>
    </lineage>
</organism>
<evidence type="ECO:0000313" key="2">
    <source>
        <dbReference type="Proteomes" id="UP001151760"/>
    </source>
</evidence>
<accession>A0ABQ4XEZ5</accession>
<evidence type="ECO:0000313" key="1">
    <source>
        <dbReference type="EMBL" id="GJS63823.1"/>
    </source>
</evidence>
<sequence length="159" mass="17635">MRLLLSSEKSLMRRVNASTFWRRHGRDISSSSSSRYLFLDFQCPVLLLRCPGVYLEDRSLLFCGACRHCPRSPDLGDFHSGSSLCPSLLLPVDTATALPITDADAPVLFHERSPTVIPFRAFPFGGAVEILRPPTEVSRPVALLDLFFVPLGMRATKVS</sequence>
<keyword evidence="2" id="KW-1185">Reference proteome</keyword>
<dbReference type="Proteomes" id="UP001151760">
    <property type="component" value="Unassembled WGS sequence"/>
</dbReference>
<proteinExistence type="predicted"/>
<reference evidence="1" key="2">
    <citation type="submission" date="2022-01" db="EMBL/GenBank/DDBJ databases">
        <authorList>
            <person name="Yamashiro T."/>
            <person name="Shiraishi A."/>
            <person name="Satake H."/>
            <person name="Nakayama K."/>
        </authorList>
    </citation>
    <scope>NUCLEOTIDE SEQUENCE</scope>
</reference>